<reference evidence="1 2" key="1">
    <citation type="journal article" date="2020" name="Microorganisms">
        <title>Polyphasic Characterisation of Cedecea colo sp. nov., a New Enteric Bacterium Isolated from the Koala Hindgut.</title>
        <authorList>
            <person name="Boath J.M."/>
            <person name="Dakhal S."/>
            <person name="Van T.T.H."/>
            <person name="Moore R.J."/>
            <person name="Dekiwadia C."/>
            <person name="Macreadie I.G."/>
        </authorList>
    </citation>
    <scope>NUCLEOTIDE SEQUENCE [LARGE SCALE GENOMIC DNA]</scope>
    <source>
        <strain evidence="1 2">ZA</strain>
    </source>
</reference>
<dbReference type="EMBL" id="SOYS01000008">
    <property type="protein sequence ID" value="NIY49137.1"/>
    <property type="molecule type" value="Genomic_DNA"/>
</dbReference>
<dbReference type="RefSeq" id="WP_167613636.1">
    <property type="nucleotide sequence ID" value="NZ_SOYS01000008.1"/>
</dbReference>
<comment type="caution">
    <text evidence="1">The sequence shown here is derived from an EMBL/GenBank/DDBJ whole genome shotgun (WGS) entry which is preliminary data.</text>
</comment>
<organism evidence="1 2">
    <name type="scientific">Cedecea colo</name>
    <dbReference type="NCBI Taxonomy" id="2552946"/>
    <lineage>
        <taxon>Bacteria</taxon>
        <taxon>Pseudomonadati</taxon>
        <taxon>Pseudomonadota</taxon>
        <taxon>Gammaproteobacteria</taxon>
        <taxon>Enterobacterales</taxon>
        <taxon>Enterobacteriaceae</taxon>
        <taxon>Cedecea</taxon>
    </lineage>
</organism>
<gene>
    <name evidence="1" type="ORF">E2L00_16905</name>
</gene>
<dbReference type="Proteomes" id="UP000697927">
    <property type="component" value="Unassembled WGS sequence"/>
</dbReference>
<name>A0ABX0VPW0_9ENTR</name>
<protein>
    <submittedName>
        <fullName evidence="1">Uncharacterized protein</fullName>
    </submittedName>
</protein>
<sequence>MAHRYLPYIQNQVLELADPSRVLTRKENREEFESSMDLAAKSGSCDQNELQRNRIFVELQNMIPVTLNLTLSEVPGKNALARYANVTEEEVEISK</sequence>
<keyword evidence="2" id="KW-1185">Reference proteome</keyword>
<proteinExistence type="predicted"/>
<evidence type="ECO:0000313" key="2">
    <source>
        <dbReference type="Proteomes" id="UP000697927"/>
    </source>
</evidence>
<evidence type="ECO:0000313" key="1">
    <source>
        <dbReference type="EMBL" id="NIY49137.1"/>
    </source>
</evidence>
<accession>A0ABX0VPW0</accession>